<dbReference type="Gene3D" id="3.40.630.30">
    <property type="match status" value="1"/>
</dbReference>
<keyword evidence="5" id="KW-1185">Reference proteome</keyword>
<dbReference type="InterPro" id="IPR000182">
    <property type="entry name" value="GNAT_dom"/>
</dbReference>
<evidence type="ECO:0000313" key="4">
    <source>
        <dbReference type="EMBL" id="AOO83960.1"/>
    </source>
</evidence>
<dbReference type="SUPFAM" id="SSF55729">
    <property type="entry name" value="Acyl-CoA N-acyltransferases (Nat)"/>
    <property type="match status" value="1"/>
</dbReference>
<sequence>MRPAVTVRPIAAADVPHFRAVLDEVARERRYLAFEEAPPIERIAVFVEANIATGNTHLVGLVDDMIVGWCDIVRDVSRPTRRHCGTLGIGILAQYRGLGLGRLLMQQAMAGAAASGLKRIELTVRSSNQRAIALYAQLGFAHEGCQRNPIMAEDGYEDRDLMAYLVPEQPKQAA</sequence>
<proteinExistence type="predicted"/>
<dbReference type="Proteomes" id="UP000094969">
    <property type="component" value="Chromosome"/>
</dbReference>
<dbReference type="GO" id="GO:0016747">
    <property type="term" value="F:acyltransferase activity, transferring groups other than amino-acyl groups"/>
    <property type="evidence" value="ECO:0007669"/>
    <property type="project" value="InterPro"/>
</dbReference>
<evidence type="ECO:0000313" key="5">
    <source>
        <dbReference type="Proteomes" id="UP000094969"/>
    </source>
</evidence>
<accession>A0A1D7U9A0</accession>
<evidence type="ECO:0000256" key="2">
    <source>
        <dbReference type="ARBA" id="ARBA00023315"/>
    </source>
</evidence>
<evidence type="ECO:0000256" key="1">
    <source>
        <dbReference type="ARBA" id="ARBA00022679"/>
    </source>
</evidence>
<gene>
    <name evidence="4" type="ORF">BHK69_29070</name>
</gene>
<evidence type="ECO:0000259" key="3">
    <source>
        <dbReference type="PROSITE" id="PS51186"/>
    </source>
</evidence>
<dbReference type="PANTHER" id="PTHR43072">
    <property type="entry name" value="N-ACETYLTRANSFERASE"/>
    <property type="match status" value="1"/>
</dbReference>
<dbReference type="InterPro" id="IPR016181">
    <property type="entry name" value="Acyl_CoA_acyltransferase"/>
</dbReference>
<protein>
    <recommendedName>
        <fullName evidence="3">N-acetyltransferase domain-containing protein</fullName>
    </recommendedName>
</protein>
<reference evidence="4 5" key="1">
    <citation type="journal article" date="2015" name="Antonie Van Leeuwenhoek">
        <title>Bosea vaviloviae sp. nov., a new species of slow-growing rhizobia isolated from nodules of the relict species Vavilovia formosa (Stev.) Fed.</title>
        <authorList>
            <person name="Safronova V.I."/>
            <person name="Kuznetsova I.G."/>
            <person name="Sazanova A.L."/>
            <person name="Kimeklis A.K."/>
            <person name="Belimov A.A."/>
            <person name="Andronov E.E."/>
            <person name="Pinaev A.G."/>
            <person name="Chizhevskaya E.P."/>
            <person name="Pukhaev A.R."/>
            <person name="Popov K.P."/>
            <person name="Willems A."/>
            <person name="Tikhonovich I.A."/>
        </authorList>
    </citation>
    <scope>NUCLEOTIDE SEQUENCE [LARGE SCALE GENOMIC DNA]</scope>
    <source>
        <strain evidence="4 5">Vaf18</strain>
    </source>
</reference>
<dbReference type="KEGG" id="bvv:BHK69_29070"/>
<dbReference type="STRING" id="1526658.BHK69_29070"/>
<dbReference type="PROSITE" id="PS51186">
    <property type="entry name" value="GNAT"/>
    <property type="match status" value="1"/>
</dbReference>
<feature type="domain" description="N-acetyltransferase" evidence="3">
    <location>
        <begin position="5"/>
        <end position="167"/>
    </location>
</feature>
<dbReference type="EMBL" id="CP017147">
    <property type="protein sequence ID" value="AOO83960.1"/>
    <property type="molecule type" value="Genomic_DNA"/>
</dbReference>
<dbReference type="PANTHER" id="PTHR43072:SF51">
    <property type="entry name" value="ABC SUPERFAMILY TRANSPORT PROTEIN"/>
    <property type="match status" value="1"/>
</dbReference>
<keyword evidence="1" id="KW-0808">Transferase</keyword>
<keyword evidence="2" id="KW-0012">Acyltransferase</keyword>
<organism evidence="4 5">
    <name type="scientific">Bosea vaviloviae</name>
    <dbReference type="NCBI Taxonomy" id="1526658"/>
    <lineage>
        <taxon>Bacteria</taxon>
        <taxon>Pseudomonadati</taxon>
        <taxon>Pseudomonadota</taxon>
        <taxon>Alphaproteobacteria</taxon>
        <taxon>Hyphomicrobiales</taxon>
        <taxon>Boseaceae</taxon>
        <taxon>Bosea</taxon>
    </lineage>
</organism>
<dbReference type="AlphaFoldDB" id="A0A1D7U9A0"/>
<dbReference type="Pfam" id="PF00583">
    <property type="entry name" value="Acetyltransf_1"/>
    <property type="match status" value="1"/>
</dbReference>
<name>A0A1D7U9A0_9HYPH</name>